<dbReference type="InterPro" id="IPR055170">
    <property type="entry name" value="GFO_IDH_MocA-like_dom"/>
</dbReference>
<dbReference type="Pfam" id="PF01408">
    <property type="entry name" value="GFO_IDH_MocA"/>
    <property type="match status" value="1"/>
</dbReference>
<evidence type="ECO:0000313" key="4">
    <source>
        <dbReference type="EMBL" id="CAH8248647.1"/>
    </source>
</evidence>
<organism evidence="4 5">
    <name type="scientific">Paenibacillus melissococcoides</name>
    <dbReference type="NCBI Taxonomy" id="2912268"/>
    <lineage>
        <taxon>Bacteria</taxon>
        <taxon>Bacillati</taxon>
        <taxon>Bacillota</taxon>
        <taxon>Bacilli</taxon>
        <taxon>Bacillales</taxon>
        <taxon>Paenibacillaceae</taxon>
        <taxon>Paenibacillus</taxon>
    </lineage>
</organism>
<dbReference type="InterPro" id="IPR036291">
    <property type="entry name" value="NAD(P)-bd_dom_sf"/>
</dbReference>
<dbReference type="Pfam" id="PF22725">
    <property type="entry name" value="GFO_IDH_MocA_C3"/>
    <property type="match status" value="1"/>
</dbReference>
<dbReference type="InterPro" id="IPR050463">
    <property type="entry name" value="Gfo/Idh/MocA_oxidrdct_glycsds"/>
</dbReference>
<accession>A0ABN8UC38</accession>
<feature type="domain" description="Gfo/Idh/MocA-like oxidoreductase N-terminal" evidence="2">
    <location>
        <begin position="5"/>
        <end position="121"/>
    </location>
</feature>
<dbReference type="RefSeq" id="WP_213431000.1">
    <property type="nucleotide sequence ID" value="NZ_AP031286.1"/>
</dbReference>
<evidence type="ECO:0000256" key="1">
    <source>
        <dbReference type="ARBA" id="ARBA00023002"/>
    </source>
</evidence>
<evidence type="ECO:0000259" key="3">
    <source>
        <dbReference type="Pfam" id="PF22725"/>
    </source>
</evidence>
<evidence type="ECO:0000259" key="2">
    <source>
        <dbReference type="Pfam" id="PF01408"/>
    </source>
</evidence>
<dbReference type="InterPro" id="IPR000683">
    <property type="entry name" value="Gfo/Idh/MocA-like_OxRdtase_N"/>
</dbReference>
<reference evidence="4" key="1">
    <citation type="submission" date="2022-06" db="EMBL/GenBank/DDBJ databases">
        <authorList>
            <person name="Dietemann V."/>
            <person name="Ory F."/>
            <person name="Dainat B."/>
            <person name="Oberhansli S."/>
        </authorList>
    </citation>
    <scope>NUCLEOTIDE SEQUENCE</scope>
    <source>
        <strain evidence="4">Ena-SAMPLE-TAB-26-04-2022-14:26:32:270-5432</strain>
    </source>
</reference>
<dbReference type="Gene3D" id="3.40.50.720">
    <property type="entry name" value="NAD(P)-binding Rossmann-like Domain"/>
    <property type="match status" value="1"/>
</dbReference>
<keyword evidence="5" id="KW-1185">Reference proteome</keyword>
<protein>
    <submittedName>
        <fullName evidence="4">Gfo/Idh/MocA family oxidoreductase</fullName>
    </submittedName>
</protein>
<dbReference type="Gene3D" id="3.30.360.10">
    <property type="entry name" value="Dihydrodipicolinate Reductase, domain 2"/>
    <property type="match status" value="1"/>
</dbReference>
<feature type="domain" description="GFO/IDH/MocA-like oxidoreductase" evidence="3">
    <location>
        <begin position="132"/>
        <end position="268"/>
    </location>
</feature>
<dbReference type="SUPFAM" id="SSF51735">
    <property type="entry name" value="NAD(P)-binding Rossmann-fold domains"/>
    <property type="match status" value="1"/>
</dbReference>
<evidence type="ECO:0000313" key="5">
    <source>
        <dbReference type="Proteomes" id="UP001154322"/>
    </source>
</evidence>
<dbReference type="SUPFAM" id="SSF55347">
    <property type="entry name" value="Glyceraldehyde-3-phosphate dehydrogenase-like, C-terminal domain"/>
    <property type="match status" value="1"/>
</dbReference>
<keyword evidence="1" id="KW-0560">Oxidoreductase</keyword>
<name>A0ABN8UC38_9BACL</name>
<proteinExistence type="predicted"/>
<gene>
    <name evidence="4" type="ORF">WJ0W_005831</name>
</gene>
<dbReference type="PANTHER" id="PTHR43818">
    <property type="entry name" value="BCDNA.GH03377"/>
    <property type="match status" value="1"/>
</dbReference>
<dbReference type="Proteomes" id="UP001154322">
    <property type="component" value="Unassembled WGS sequence"/>
</dbReference>
<dbReference type="PANTHER" id="PTHR43818:SF11">
    <property type="entry name" value="BCDNA.GH03377"/>
    <property type="match status" value="1"/>
</dbReference>
<sequence length="376" mass="41215">MEQRRIAIIGAGQIGKHHLNEYHRVGGADIVAICDINEAEARRVAEENQIPHVYADFRELLKRDDIEAVDVCLHNNFHAPVSIAAMEAGKHVYCEKPIAGSYRDGAAMLEAARATGKMLHIQLATLYTKETKAAKILIDGGKLGKLYHARSTGFRRRGRPFVDGYGTTAFTQKATASGGALYDMGVYHISQILYLLGLPKVTRISGQTYQEMDMLPDRREMSKFDVEELGVGLIKFEGGLTLDIIEAWAIHLGGFEGSSIVGSEGGIRMPARTGDHIQPFTYHSTITMLDLDLDTVIDLNAMDRRRHLLNPNEWAYDSPQGHWIAALGGIVPLLPTAELALNTMIISEGIYMSSALGREVTAEEVAASSVSSAIRL</sequence>
<comment type="caution">
    <text evidence="4">The sequence shown here is derived from an EMBL/GenBank/DDBJ whole genome shotgun (WGS) entry which is preliminary data.</text>
</comment>
<dbReference type="EMBL" id="CALYLO010000012">
    <property type="protein sequence ID" value="CAH8248647.1"/>
    <property type="molecule type" value="Genomic_DNA"/>
</dbReference>